<evidence type="ECO:0000313" key="1">
    <source>
        <dbReference type="EMBL" id="PWB95788.1"/>
    </source>
</evidence>
<dbReference type="EMBL" id="PUIV01000001">
    <property type="protein sequence ID" value="PWB95788.1"/>
    <property type="molecule type" value="Genomic_DNA"/>
</dbReference>
<accession>A0A2U1SW06</accession>
<reference evidence="1 2" key="1">
    <citation type="journal article" date="2018" name="Appl. Microbiol. Biotechnol.">
        <title>Co-cultivation of the strictly anaerobic methanogen Methanosarcina barkeri with aerobic methanotrophs in an oxygen-limited membrane bioreactor.</title>
        <authorList>
            <person name="In 't Zandt M.H."/>
            <person name="van den Bosch T.J.M."/>
            <person name="Rijkers R."/>
            <person name="van Kessel M.A.H.J."/>
            <person name="Jetten M.S.M."/>
            <person name="Welte C.U."/>
        </authorList>
    </citation>
    <scope>NUCLEOTIDE SEQUENCE [LARGE SCALE GENOMIC DNA]</scope>
    <source>
        <strain evidence="1 2">DSM 17706</strain>
    </source>
</reference>
<gene>
    <name evidence="1" type="ORF">C5689_01435</name>
</gene>
<name>A0A2U1SW06_METSR</name>
<organism evidence="1 2">
    <name type="scientific">Methylosinus sporium</name>
    <dbReference type="NCBI Taxonomy" id="428"/>
    <lineage>
        <taxon>Bacteria</taxon>
        <taxon>Pseudomonadati</taxon>
        <taxon>Pseudomonadota</taxon>
        <taxon>Alphaproteobacteria</taxon>
        <taxon>Hyphomicrobiales</taxon>
        <taxon>Methylocystaceae</taxon>
        <taxon>Methylosinus</taxon>
    </lineage>
</organism>
<dbReference type="Proteomes" id="UP000245137">
    <property type="component" value="Unassembled WGS sequence"/>
</dbReference>
<dbReference type="RefSeq" id="WP_108915621.1">
    <property type="nucleotide sequence ID" value="NZ_BGJY01000001.1"/>
</dbReference>
<dbReference type="OrthoDB" id="8448319at2"/>
<protein>
    <submittedName>
        <fullName evidence="1">Uncharacterized protein</fullName>
    </submittedName>
</protein>
<comment type="caution">
    <text evidence="1">The sequence shown here is derived from an EMBL/GenBank/DDBJ whole genome shotgun (WGS) entry which is preliminary data.</text>
</comment>
<proteinExistence type="predicted"/>
<keyword evidence="2" id="KW-1185">Reference proteome</keyword>
<sequence>MTQIPEETPTHASAADIRGVLGALDDEKLLAILALAPTLAEIEDASLWLSGDRDIFGPGRPLGERAGQIVAVLAADEEDEGR</sequence>
<evidence type="ECO:0000313" key="2">
    <source>
        <dbReference type="Proteomes" id="UP000245137"/>
    </source>
</evidence>
<dbReference type="AlphaFoldDB" id="A0A2U1SW06"/>